<name>A0A923S616_9BURK</name>
<evidence type="ECO:0000313" key="1">
    <source>
        <dbReference type="EMBL" id="MBC5765712.1"/>
    </source>
</evidence>
<gene>
    <name evidence="1" type="ORF">H8R02_14685</name>
</gene>
<organism evidence="1 2">
    <name type="scientific">Ramlibacter albus</name>
    <dbReference type="NCBI Taxonomy" id="2079448"/>
    <lineage>
        <taxon>Bacteria</taxon>
        <taxon>Pseudomonadati</taxon>
        <taxon>Pseudomonadota</taxon>
        <taxon>Betaproteobacteria</taxon>
        <taxon>Burkholderiales</taxon>
        <taxon>Comamonadaceae</taxon>
        <taxon>Ramlibacter</taxon>
    </lineage>
</organism>
<comment type="caution">
    <text evidence="1">The sequence shown here is derived from an EMBL/GenBank/DDBJ whole genome shotgun (WGS) entry which is preliminary data.</text>
</comment>
<accession>A0A923S616</accession>
<dbReference type="AlphaFoldDB" id="A0A923S616"/>
<keyword evidence="2" id="KW-1185">Reference proteome</keyword>
<dbReference type="Proteomes" id="UP000596827">
    <property type="component" value="Unassembled WGS sequence"/>
</dbReference>
<protein>
    <submittedName>
        <fullName evidence="1">Uncharacterized protein</fullName>
    </submittedName>
</protein>
<dbReference type="RefSeq" id="WP_187082189.1">
    <property type="nucleotide sequence ID" value="NZ_JACORU010000005.1"/>
</dbReference>
<reference evidence="1" key="1">
    <citation type="submission" date="2020-08" db="EMBL/GenBank/DDBJ databases">
        <title>Ramlibacter sp. GTP1 16S ribosomal RNA gene genome sequencing and assembly.</title>
        <authorList>
            <person name="Kang M."/>
        </authorList>
    </citation>
    <scope>NUCLEOTIDE SEQUENCE</scope>
    <source>
        <strain evidence="1">GTP1</strain>
    </source>
</reference>
<proteinExistence type="predicted"/>
<sequence>MRPILNFLVPAALVFYGGCGEPFSWPRLMASKITYEYPSYRVDELADGKLLVHRPGMTDVTVDVEPIGRFCQRGPKDCSYATDQVLMQLRGP</sequence>
<dbReference type="EMBL" id="JACORU010000005">
    <property type="protein sequence ID" value="MBC5765712.1"/>
    <property type="molecule type" value="Genomic_DNA"/>
</dbReference>
<evidence type="ECO:0000313" key="2">
    <source>
        <dbReference type="Proteomes" id="UP000596827"/>
    </source>
</evidence>